<evidence type="ECO:0000313" key="2">
    <source>
        <dbReference type="EMBL" id="CCH78440.1"/>
    </source>
</evidence>
<organism evidence="2 3">
    <name type="scientific">Nostocoides japonicum T1-X7</name>
    <dbReference type="NCBI Taxonomy" id="1194083"/>
    <lineage>
        <taxon>Bacteria</taxon>
        <taxon>Bacillati</taxon>
        <taxon>Actinomycetota</taxon>
        <taxon>Actinomycetes</taxon>
        <taxon>Micrococcales</taxon>
        <taxon>Intrasporangiaceae</taxon>
        <taxon>Nostocoides</taxon>
    </lineage>
</organism>
<protein>
    <recommendedName>
        <fullName evidence="4">DUF1648 domain-containing protein</fullName>
    </recommendedName>
</protein>
<evidence type="ECO:0008006" key="4">
    <source>
        <dbReference type="Google" id="ProtNLM"/>
    </source>
</evidence>
<gene>
    <name evidence="2" type="ORF">BN12_290015</name>
</gene>
<feature type="transmembrane region" description="Helical" evidence="1">
    <location>
        <begin position="95"/>
        <end position="118"/>
    </location>
</feature>
<feature type="transmembrane region" description="Helical" evidence="1">
    <location>
        <begin position="210"/>
        <end position="232"/>
    </location>
</feature>
<evidence type="ECO:0000313" key="3">
    <source>
        <dbReference type="Proteomes" id="UP000035721"/>
    </source>
</evidence>
<dbReference type="STRING" id="1194083.BN12_290015"/>
<feature type="transmembrane region" description="Helical" evidence="1">
    <location>
        <begin position="62"/>
        <end position="83"/>
    </location>
</feature>
<dbReference type="Proteomes" id="UP000035721">
    <property type="component" value="Unassembled WGS sequence"/>
</dbReference>
<keyword evidence="3" id="KW-1185">Reference proteome</keyword>
<name>A0A077M2H7_9MICO</name>
<dbReference type="EMBL" id="CAJB01000212">
    <property type="protein sequence ID" value="CCH78440.1"/>
    <property type="molecule type" value="Genomic_DNA"/>
</dbReference>
<feature type="transmembrane region" description="Helical" evidence="1">
    <location>
        <begin position="182"/>
        <end position="204"/>
    </location>
</feature>
<evidence type="ECO:0000256" key="1">
    <source>
        <dbReference type="SAM" id="Phobius"/>
    </source>
</evidence>
<keyword evidence="1" id="KW-1133">Transmembrane helix</keyword>
<proteinExistence type="predicted"/>
<dbReference type="RefSeq" id="WP_048550772.1">
    <property type="nucleotide sequence ID" value="NZ_HF570958.1"/>
</dbReference>
<feature type="transmembrane region" description="Helical" evidence="1">
    <location>
        <begin position="21"/>
        <end position="42"/>
    </location>
</feature>
<sequence>MNRHLWSSSTHRTARRAALVATIWVPLAIVVVAEVVVIGVGVTGSPRLITNWGADPDRSGPWWTYAILVAVIGLPVIAIMGFFMARATRVAGTNAWMPAIAMGVTVFHAVGMGVGSVVLNASPLAPTLPLAGGALLAVATAMLTWRFLPHETPADETVPAADALPIRTGEVAAWTGRVELPAWFMTIIATAAGALIVLGVSLLLAIGPRLWPVLLAPTLLLAVLLVTAQFVATAGPHGFVVRSAIGWPRLRIPATDLANAGVITVDPMADFGGWGFRWVIGPTHKGRWGVLTHRGPGLEVFRHDGRSIVIAVDDPGTAAAVLETCATKHG</sequence>
<reference evidence="2 3" key="1">
    <citation type="journal article" date="2013" name="ISME J.">
        <title>A metabolic model for members of the genus Tetrasphaera involved in enhanced biological phosphorus removal.</title>
        <authorList>
            <person name="Kristiansen R."/>
            <person name="Nguyen H.T.T."/>
            <person name="Saunders A.M."/>
            <person name="Nielsen J.L."/>
            <person name="Wimmer R."/>
            <person name="Le V.Q."/>
            <person name="McIlroy S.J."/>
            <person name="Petrovski S."/>
            <person name="Seviour R.J."/>
            <person name="Calteau A."/>
            <person name="Nielsen K.L."/>
            <person name="Nielsen P.H."/>
        </authorList>
    </citation>
    <scope>NUCLEOTIDE SEQUENCE [LARGE SCALE GENOMIC DNA]</scope>
    <source>
        <strain evidence="2 3">T1-X7</strain>
    </source>
</reference>
<comment type="caution">
    <text evidence="2">The sequence shown here is derived from an EMBL/GenBank/DDBJ whole genome shotgun (WGS) entry which is preliminary data.</text>
</comment>
<dbReference type="AlphaFoldDB" id="A0A077M2H7"/>
<keyword evidence="1" id="KW-0472">Membrane</keyword>
<keyword evidence="1" id="KW-0812">Transmembrane</keyword>
<dbReference type="OrthoDB" id="4303577at2"/>
<accession>A0A077M2H7</accession>